<dbReference type="Gene3D" id="3.40.190.10">
    <property type="entry name" value="Periplasmic binding protein-like II"/>
    <property type="match status" value="1"/>
</dbReference>
<evidence type="ECO:0000256" key="5">
    <source>
        <dbReference type="SAM" id="MobiDB-lite"/>
    </source>
</evidence>
<feature type="region of interest" description="Disordered" evidence="5">
    <location>
        <begin position="342"/>
        <end position="361"/>
    </location>
</feature>
<feature type="domain" description="Solute-binding protein family 5" evidence="7">
    <location>
        <begin position="97"/>
        <end position="294"/>
    </location>
</feature>
<comment type="subcellular location">
    <subcellularLocation>
        <location evidence="1">Cell envelope</location>
    </subcellularLocation>
</comment>
<sequence>MKARVGAAALALGALLVSGCTPQPAPPAPAVPGGQQAAGSPSPTPTPRPDRDFTVGTTDAITTVDPAAMTTGASQAVAFSVFQRLMTTQAGDDVLKPDAARDCIFEQDTIYTCTLLDGLRFHSGAPVTSTDVKYSIERARRLNVPGSSAPQLAAISSIETPDPQTVRFRLRYPDTDIGYGLASPAASIVDPSAYPADRVADASTTPSGSGPYRYMASGKGVWTFARYTSYQGRTPASIVRVVLREYASSADLETAMTAGDVDAAWRGLDAAATTRQRHTATVQGDQSMYVSVVAKDARVIRLEWDRGSALTGNAALRSFVNAAVADRRTLTSIMPTGITGSREGLYPAGGRPTAKAPSTPTKLVLGYDPTMPDGADLAAALARSIEATKGATVTVKAGGPGIDLWLVDTRAATWTPRAWLQDYTQVTGAPHAKAVATMMTSGLTSSDQPTRTAATSTIQEYAAEDAYVTPLSQQDEVVFVRRGFQVDLGRLGPGWQLDLAAFSQNS</sequence>
<feature type="chain" id="PRO_5039418904" evidence="6">
    <location>
        <begin position="26"/>
        <end position="506"/>
    </location>
</feature>
<comment type="similarity">
    <text evidence="2">Belongs to the bacterial solute-binding protein 5 family.</text>
</comment>
<keyword evidence="3" id="KW-0813">Transport</keyword>
<dbReference type="GO" id="GO:1904680">
    <property type="term" value="F:peptide transmembrane transporter activity"/>
    <property type="evidence" value="ECO:0007669"/>
    <property type="project" value="TreeGrafter"/>
</dbReference>
<gene>
    <name evidence="8" type="ORF">GA0111570_11083</name>
</gene>
<dbReference type="SUPFAM" id="SSF53850">
    <property type="entry name" value="Periplasmic binding protein-like II"/>
    <property type="match status" value="1"/>
</dbReference>
<name>A0A1G6HI24_9ACTN</name>
<dbReference type="InterPro" id="IPR000914">
    <property type="entry name" value="SBP_5_dom"/>
</dbReference>
<dbReference type="EMBL" id="FMYF01000010">
    <property type="protein sequence ID" value="SDB93900.1"/>
    <property type="molecule type" value="Genomic_DNA"/>
</dbReference>
<feature type="region of interest" description="Disordered" evidence="5">
    <location>
        <begin position="22"/>
        <end position="56"/>
    </location>
</feature>
<dbReference type="OrthoDB" id="9801912at2"/>
<evidence type="ECO:0000256" key="6">
    <source>
        <dbReference type="SAM" id="SignalP"/>
    </source>
</evidence>
<reference evidence="8 9" key="1">
    <citation type="submission" date="2016-06" db="EMBL/GenBank/DDBJ databases">
        <authorList>
            <person name="Olsen C.W."/>
            <person name="Carey S."/>
            <person name="Hinshaw L."/>
            <person name="Karasin A.I."/>
        </authorList>
    </citation>
    <scope>NUCLEOTIDE SEQUENCE [LARGE SCALE GENOMIC DNA]</scope>
    <source>
        <strain evidence="8 9">LZ-22</strain>
    </source>
</reference>
<organism evidence="8 9">
    <name type="scientific">Raineyella antarctica</name>
    <dbReference type="NCBI Taxonomy" id="1577474"/>
    <lineage>
        <taxon>Bacteria</taxon>
        <taxon>Bacillati</taxon>
        <taxon>Actinomycetota</taxon>
        <taxon>Actinomycetes</taxon>
        <taxon>Propionibacteriales</taxon>
        <taxon>Propionibacteriaceae</taxon>
        <taxon>Raineyella</taxon>
    </lineage>
</organism>
<evidence type="ECO:0000313" key="9">
    <source>
        <dbReference type="Proteomes" id="UP000199086"/>
    </source>
</evidence>
<evidence type="ECO:0000256" key="3">
    <source>
        <dbReference type="ARBA" id="ARBA00022448"/>
    </source>
</evidence>
<dbReference type="InterPro" id="IPR039424">
    <property type="entry name" value="SBP_5"/>
</dbReference>
<dbReference type="Pfam" id="PF00496">
    <property type="entry name" value="SBP_bac_5"/>
    <property type="match status" value="1"/>
</dbReference>
<dbReference type="GO" id="GO:0030313">
    <property type="term" value="C:cell envelope"/>
    <property type="evidence" value="ECO:0007669"/>
    <property type="project" value="UniProtKB-SubCell"/>
</dbReference>
<dbReference type="GO" id="GO:0015833">
    <property type="term" value="P:peptide transport"/>
    <property type="evidence" value="ECO:0007669"/>
    <property type="project" value="TreeGrafter"/>
</dbReference>
<evidence type="ECO:0000259" key="7">
    <source>
        <dbReference type="Pfam" id="PF00496"/>
    </source>
</evidence>
<dbReference type="PANTHER" id="PTHR30290">
    <property type="entry name" value="PERIPLASMIC BINDING COMPONENT OF ABC TRANSPORTER"/>
    <property type="match status" value="1"/>
</dbReference>
<feature type="compositionally biased region" description="Low complexity" evidence="5">
    <location>
        <begin position="31"/>
        <end position="41"/>
    </location>
</feature>
<dbReference type="PANTHER" id="PTHR30290:SF10">
    <property type="entry name" value="PERIPLASMIC OLIGOPEPTIDE-BINDING PROTEIN-RELATED"/>
    <property type="match status" value="1"/>
</dbReference>
<accession>A0A1G6HI24</accession>
<keyword evidence="4 6" id="KW-0732">Signal</keyword>
<protein>
    <submittedName>
        <fullName evidence="8">Peptide/nickel transport system substrate-binding protein</fullName>
    </submittedName>
</protein>
<dbReference type="STRING" id="1577474.GA0111570_11083"/>
<dbReference type="RefSeq" id="WP_092612460.1">
    <property type="nucleotide sequence ID" value="NZ_FMYF01000010.1"/>
</dbReference>
<evidence type="ECO:0000256" key="4">
    <source>
        <dbReference type="ARBA" id="ARBA00022729"/>
    </source>
</evidence>
<keyword evidence="9" id="KW-1185">Reference proteome</keyword>
<dbReference type="PROSITE" id="PS51257">
    <property type="entry name" value="PROKAR_LIPOPROTEIN"/>
    <property type="match status" value="1"/>
</dbReference>
<evidence type="ECO:0000256" key="2">
    <source>
        <dbReference type="ARBA" id="ARBA00005695"/>
    </source>
</evidence>
<dbReference type="AlphaFoldDB" id="A0A1G6HI24"/>
<feature type="signal peptide" evidence="6">
    <location>
        <begin position="1"/>
        <end position="25"/>
    </location>
</feature>
<evidence type="ECO:0000313" key="8">
    <source>
        <dbReference type="EMBL" id="SDB93900.1"/>
    </source>
</evidence>
<dbReference type="Proteomes" id="UP000199086">
    <property type="component" value="Unassembled WGS sequence"/>
</dbReference>
<proteinExistence type="inferred from homology"/>
<evidence type="ECO:0000256" key="1">
    <source>
        <dbReference type="ARBA" id="ARBA00004196"/>
    </source>
</evidence>